<dbReference type="Proteomes" id="UP001596143">
    <property type="component" value="Unassembled WGS sequence"/>
</dbReference>
<dbReference type="PROSITE" id="PS51061">
    <property type="entry name" value="R3H"/>
    <property type="match status" value="1"/>
</dbReference>
<keyword evidence="2 6" id="KW-0694">RNA-binding</keyword>
<comment type="subunit">
    <text evidence="6">Forms a complex with KhpA.</text>
</comment>
<dbReference type="SMART" id="SM01245">
    <property type="entry name" value="Jag_N"/>
    <property type="match status" value="1"/>
</dbReference>
<dbReference type="SUPFAM" id="SSF82708">
    <property type="entry name" value="R3H domain"/>
    <property type="match status" value="1"/>
</dbReference>
<feature type="region of interest" description="Jag_N domain" evidence="6">
    <location>
        <begin position="5"/>
        <end position="55"/>
    </location>
</feature>
<evidence type="ECO:0000313" key="10">
    <source>
        <dbReference type="Proteomes" id="UP001596143"/>
    </source>
</evidence>
<dbReference type="InterPro" id="IPR039247">
    <property type="entry name" value="KhpB"/>
</dbReference>
<name>A0ABW0U5W7_9BACI</name>
<feature type="domain" description="R3H" evidence="8">
    <location>
        <begin position="171"/>
        <end position="236"/>
    </location>
</feature>
<dbReference type="InterPro" id="IPR036867">
    <property type="entry name" value="R3H_dom_sf"/>
</dbReference>
<evidence type="ECO:0000256" key="2">
    <source>
        <dbReference type="ARBA" id="ARBA00022884"/>
    </source>
</evidence>
<comment type="domain">
    <text evidence="6">Has an N-terminal Jag-N domain and 2 RNA-binding domains (KH and R3H).</text>
</comment>
<evidence type="ECO:0000256" key="4">
    <source>
        <dbReference type="ARBA" id="ARBA00023186"/>
    </source>
</evidence>
<dbReference type="Gene3D" id="3.30.1370.50">
    <property type="entry name" value="R3H-like domain"/>
    <property type="match status" value="1"/>
</dbReference>
<sequence length="236" mass="26870">MKTVKVTGKTIEEALDTALSQLNTDLSNVEYTVLEQPSKGFLGIIGAKPALLEVSLKEEEEIEEEQQANNSIEKEEQGAMEEEMDKQLPNPTEEAHSFLLQVIEEMKVDVDVTVHETEDELLFHLSGKDIGVMIGKRGRTLDSLQYLVHLVRNRSGDSYKRVIIDAENYRQKRQETLERLAERLANKAVRTGEKVALEPMNARERKIIHTALQYREDVETYSEGTGARRHIVIRPT</sequence>
<feature type="region of interest" description="Disordered" evidence="7">
    <location>
        <begin position="59"/>
        <end position="83"/>
    </location>
</feature>
<dbReference type="InterPro" id="IPR034079">
    <property type="entry name" value="R3H_KhpB"/>
</dbReference>
<dbReference type="InterPro" id="IPR001374">
    <property type="entry name" value="R3H_dom"/>
</dbReference>
<dbReference type="Pfam" id="PF14804">
    <property type="entry name" value="Jag_N"/>
    <property type="match status" value="1"/>
</dbReference>
<dbReference type="PANTHER" id="PTHR35800">
    <property type="entry name" value="PROTEIN JAG"/>
    <property type="match status" value="1"/>
</dbReference>
<comment type="function">
    <text evidence="6">A probable RNA chaperone. Forms a complex with KhpA which binds to cellular RNA and controls its expression. Plays a role in peptidoglycan (PG) homeostasis and cell length regulation.</text>
</comment>
<keyword evidence="4 6" id="KW-0143">Chaperone</keyword>
<dbReference type="RefSeq" id="WP_270896505.1">
    <property type="nucleotide sequence ID" value="NZ_JBHSPF010000036.1"/>
</dbReference>
<dbReference type="NCBIfam" id="NF041568">
    <property type="entry name" value="Jag_EloR"/>
    <property type="match status" value="1"/>
</dbReference>
<evidence type="ECO:0000256" key="3">
    <source>
        <dbReference type="ARBA" id="ARBA00022960"/>
    </source>
</evidence>
<organism evidence="9 10">
    <name type="scientific">Aliibacillus thermotolerans</name>
    <dbReference type="NCBI Taxonomy" id="1834418"/>
    <lineage>
        <taxon>Bacteria</taxon>
        <taxon>Bacillati</taxon>
        <taxon>Bacillota</taxon>
        <taxon>Bacilli</taxon>
        <taxon>Bacillales</taxon>
        <taxon>Bacillaceae</taxon>
        <taxon>Aliibacillus</taxon>
    </lineage>
</organism>
<dbReference type="InterPro" id="IPR038008">
    <property type="entry name" value="Jag_KH"/>
</dbReference>
<dbReference type="InterPro" id="IPR015946">
    <property type="entry name" value="KH_dom-like_a/b"/>
</dbReference>
<evidence type="ECO:0000256" key="6">
    <source>
        <dbReference type="HAMAP-Rule" id="MF_00867"/>
    </source>
</evidence>
<comment type="subcellular location">
    <subcellularLocation>
        <location evidence="6">Cytoplasm</location>
    </subcellularLocation>
</comment>
<dbReference type="HAMAP" id="MF_00867">
    <property type="entry name" value="KhpB"/>
    <property type="match status" value="1"/>
</dbReference>
<keyword evidence="1 6" id="KW-0963">Cytoplasm</keyword>
<evidence type="ECO:0000259" key="8">
    <source>
        <dbReference type="PROSITE" id="PS51061"/>
    </source>
</evidence>
<dbReference type="InterPro" id="IPR032782">
    <property type="entry name" value="KhpB_N"/>
</dbReference>
<keyword evidence="3 6" id="KW-0133">Cell shape</keyword>
<keyword evidence="5 6" id="KW-0961">Cell wall biogenesis/degradation</keyword>
<dbReference type="CDD" id="cd02644">
    <property type="entry name" value="R3H_jag"/>
    <property type="match status" value="1"/>
</dbReference>
<dbReference type="Pfam" id="PF13083">
    <property type="entry name" value="KH_KhpA-B"/>
    <property type="match status" value="1"/>
</dbReference>
<reference evidence="10" key="1">
    <citation type="journal article" date="2019" name="Int. J. Syst. Evol. Microbiol.">
        <title>The Global Catalogue of Microorganisms (GCM) 10K type strain sequencing project: providing services to taxonomists for standard genome sequencing and annotation.</title>
        <authorList>
            <consortium name="The Broad Institute Genomics Platform"/>
            <consortium name="The Broad Institute Genome Sequencing Center for Infectious Disease"/>
            <person name="Wu L."/>
            <person name="Ma J."/>
        </authorList>
    </citation>
    <scope>NUCLEOTIDE SEQUENCE [LARGE SCALE GENOMIC DNA]</scope>
    <source>
        <strain evidence="10">CGMCC 1.15790</strain>
    </source>
</reference>
<evidence type="ECO:0000256" key="1">
    <source>
        <dbReference type="ARBA" id="ARBA00022490"/>
    </source>
</evidence>
<protein>
    <recommendedName>
        <fullName evidence="6">RNA-binding protein KhpB</fullName>
    </recommendedName>
    <alternativeName>
        <fullName evidence="6">RNA-binding protein EloR</fullName>
    </alternativeName>
</protein>
<dbReference type="PANTHER" id="PTHR35800:SF1">
    <property type="entry name" value="RNA-BINDING PROTEIN KHPB"/>
    <property type="match status" value="1"/>
</dbReference>
<dbReference type="Gene3D" id="3.30.30.80">
    <property type="entry name" value="probable RNA-binding protein from clostridium symbiosum atcc 14940"/>
    <property type="match status" value="1"/>
</dbReference>
<dbReference type="Gene3D" id="3.30.300.20">
    <property type="match status" value="1"/>
</dbReference>
<dbReference type="InterPro" id="IPR038247">
    <property type="entry name" value="Jag_N_dom_sf"/>
</dbReference>
<dbReference type="SMART" id="SM00393">
    <property type="entry name" value="R3H"/>
    <property type="match status" value="1"/>
</dbReference>
<comment type="similarity">
    <text evidence="6">Belongs to the KhpB RNA-binding protein family.</text>
</comment>
<evidence type="ECO:0000256" key="5">
    <source>
        <dbReference type="ARBA" id="ARBA00023316"/>
    </source>
</evidence>
<proteinExistence type="inferred from homology"/>
<accession>A0ABW0U5W7</accession>
<dbReference type="EMBL" id="JBHSPF010000036">
    <property type="protein sequence ID" value="MFC5628836.1"/>
    <property type="molecule type" value="Genomic_DNA"/>
</dbReference>
<dbReference type="CDD" id="cd02414">
    <property type="entry name" value="KH-II_Jag"/>
    <property type="match status" value="1"/>
</dbReference>
<comment type="caution">
    <text evidence="9">The sequence shown here is derived from an EMBL/GenBank/DDBJ whole genome shotgun (WGS) entry which is preliminary data.</text>
</comment>
<keyword evidence="10" id="KW-1185">Reference proteome</keyword>
<gene>
    <name evidence="9" type="primary">jag</name>
    <name evidence="6" type="synonym">eloR</name>
    <name evidence="6" type="synonym">khpB</name>
    <name evidence="9" type="ORF">ACFPTR_08095</name>
</gene>
<evidence type="ECO:0000256" key="7">
    <source>
        <dbReference type="SAM" id="MobiDB-lite"/>
    </source>
</evidence>
<evidence type="ECO:0000313" key="9">
    <source>
        <dbReference type="EMBL" id="MFC5628836.1"/>
    </source>
</evidence>
<dbReference type="Pfam" id="PF01424">
    <property type="entry name" value="R3H"/>
    <property type="match status" value="1"/>
</dbReference>